<dbReference type="Pfam" id="PF00512">
    <property type="entry name" value="HisKA"/>
    <property type="match status" value="1"/>
</dbReference>
<dbReference type="Gene3D" id="3.30.565.10">
    <property type="entry name" value="Histidine kinase-like ATPase, C-terminal domain"/>
    <property type="match status" value="1"/>
</dbReference>
<dbReference type="SUPFAM" id="SSF55874">
    <property type="entry name" value="ATPase domain of HSP90 chaperone/DNA topoisomerase II/histidine kinase"/>
    <property type="match status" value="1"/>
</dbReference>
<evidence type="ECO:0000259" key="9">
    <source>
        <dbReference type="PROSITE" id="PS50109"/>
    </source>
</evidence>
<dbReference type="EMBL" id="JBHSGO010000048">
    <property type="protein sequence ID" value="MFC4665553.1"/>
    <property type="molecule type" value="Genomic_DNA"/>
</dbReference>
<dbReference type="RefSeq" id="WP_380077799.1">
    <property type="nucleotide sequence ID" value="NZ_JBHSGO010000048.1"/>
</dbReference>
<dbReference type="PRINTS" id="PR00344">
    <property type="entry name" value="BCTRLSENSOR"/>
</dbReference>
<dbReference type="PROSITE" id="PS50109">
    <property type="entry name" value="HIS_KIN"/>
    <property type="match status" value="1"/>
</dbReference>
<comment type="catalytic activity">
    <reaction evidence="1">
        <text>ATP + protein L-histidine = ADP + protein N-phospho-L-histidine.</text>
        <dbReference type="EC" id="2.7.13.3"/>
    </reaction>
</comment>
<gene>
    <name evidence="10" type="ORF">ACFO3G_02825</name>
</gene>
<dbReference type="Gene3D" id="6.10.340.10">
    <property type="match status" value="1"/>
</dbReference>
<dbReference type="InterPro" id="IPR036097">
    <property type="entry name" value="HisK_dim/P_sf"/>
</dbReference>
<dbReference type="PANTHER" id="PTHR45453">
    <property type="entry name" value="PHOSPHATE REGULON SENSOR PROTEIN PHOR"/>
    <property type="match status" value="1"/>
</dbReference>
<dbReference type="InterPro" id="IPR004358">
    <property type="entry name" value="Sig_transdc_His_kin-like_C"/>
</dbReference>
<dbReference type="EC" id="2.7.13.3" evidence="2"/>
<dbReference type="InterPro" id="IPR003661">
    <property type="entry name" value="HisK_dim/P_dom"/>
</dbReference>
<dbReference type="InterPro" id="IPR036890">
    <property type="entry name" value="HATPase_C_sf"/>
</dbReference>
<dbReference type="SMART" id="SM00388">
    <property type="entry name" value="HisKA"/>
    <property type="match status" value="1"/>
</dbReference>
<dbReference type="SUPFAM" id="SSF47384">
    <property type="entry name" value="Homodimeric domain of signal transducing histidine kinase"/>
    <property type="match status" value="1"/>
</dbReference>
<name>A0ABV9K6J3_9PORP</name>
<dbReference type="PANTHER" id="PTHR45453:SF1">
    <property type="entry name" value="PHOSPHATE REGULON SENSOR PROTEIN PHOR"/>
    <property type="match status" value="1"/>
</dbReference>
<dbReference type="InterPro" id="IPR003594">
    <property type="entry name" value="HATPase_dom"/>
</dbReference>
<evidence type="ECO:0000313" key="10">
    <source>
        <dbReference type="EMBL" id="MFC4665553.1"/>
    </source>
</evidence>
<sequence length="575" mass="66733">MKIKYKYRLVSCFFLLFVAFGAVVIIAQRREDQKERITSLESKLDGYAYILNNIIVSNHFQLNDMADLNRFGQIFPDSIRITIIDNDGVVRYDNIVDDVKTLSNHIDRPEVRSAIYKDTGFDIRKSSSIHVPYLYFVRHFKNYYIRVALPFNVQTKNILSTDNSFVILVIILMLAMLIVLYLISTRLSQSIRKLKYLADDIRHDRQIKKDIKFPNDELGDIAADLLSILDEKQQNNQKLMSEREKLITHFKHSNNGLAIFDEDRNLVYANAHFYQLVNFITNDISFDLTDLLKEDSMKEISAFLDKKEEGMCETHLDINGKFLEVKVNLFADNNFEIVIHDETEPEKNHILKQEITSNIAHELKTPVTSIRGYLEILNDNGDKLDPDRRHSFTEKAYLQSIRLSQLINDVSLLSKIDSGQEQFVFQDIDLMSMLDSCRIELTDRLEEKKIEVQLDFDKQYTLRGNYVLLHSVFFNLMENTIKYAGDDVLIHIEVSKQDDKNIYITYYDTGVGVDEKHLARLFERFYRVSEGRTREDGGSGLGLSIVMNAIKVHNGDIQVKNHAGGGLEYLMRFPK</sequence>
<evidence type="ECO:0000256" key="4">
    <source>
        <dbReference type="ARBA" id="ARBA00022679"/>
    </source>
</evidence>
<evidence type="ECO:0000256" key="5">
    <source>
        <dbReference type="ARBA" id="ARBA00022777"/>
    </source>
</evidence>
<dbReference type="GO" id="GO:0016301">
    <property type="term" value="F:kinase activity"/>
    <property type="evidence" value="ECO:0007669"/>
    <property type="project" value="UniProtKB-KW"/>
</dbReference>
<evidence type="ECO:0000256" key="3">
    <source>
        <dbReference type="ARBA" id="ARBA00022553"/>
    </source>
</evidence>
<accession>A0ABV9K6J3</accession>
<keyword evidence="11" id="KW-1185">Reference proteome</keyword>
<feature type="transmembrane region" description="Helical" evidence="8">
    <location>
        <begin position="165"/>
        <end position="183"/>
    </location>
</feature>
<keyword evidence="3" id="KW-0597">Phosphoprotein</keyword>
<evidence type="ECO:0000256" key="7">
    <source>
        <dbReference type="SAM" id="Coils"/>
    </source>
</evidence>
<dbReference type="InterPro" id="IPR050351">
    <property type="entry name" value="BphY/WalK/GraS-like"/>
</dbReference>
<evidence type="ECO:0000256" key="1">
    <source>
        <dbReference type="ARBA" id="ARBA00000085"/>
    </source>
</evidence>
<keyword evidence="4" id="KW-0808">Transferase</keyword>
<evidence type="ECO:0000256" key="8">
    <source>
        <dbReference type="SAM" id="Phobius"/>
    </source>
</evidence>
<evidence type="ECO:0000313" key="11">
    <source>
        <dbReference type="Proteomes" id="UP001596020"/>
    </source>
</evidence>
<feature type="domain" description="Histidine kinase" evidence="9">
    <location>
        <begin position="358"/>
        <end position="575"/>
    </location>
</feature>
<protein>
    <recommendedName>
        <fullName evidence="2">histidine kinase</fullName>
        <ecNumber evidence="2">2.7.13.3</ecNumber>
    </recommendedName>
</protein>
<evidence type="ECO:0000256" key="2">
    <source>
        <dbReference type="ARBA" id="ARBA00012438"/>
    </source>
</evidence>
<dbReference type="Proteomes" id="UP001596020">
    <property type="component" value="Unassembled WGS sequence"/>
</dbReference>
<keyword evidence="6" id="KW-0902">Two-component regulatory system</keyword>
<dbReference type="InterPro" id="IPR005467">
    <property type="entry name" value="His_kinase_dom"/>
</dbReference>
<keyword evidence="8" id="KW-0812">Transmembrane</keyword>
<proteinExistence type="predicted"/>
<dbReference type="CDD" id="cd00082">
    <property type="entry name" value="HisKA"/>
    <property type="match status" value="1"/>
</dbReference>
<evidence type="ECO:0000256" key="6">
    <source>
        <dbReference type="ARBA" id="ARBA00023012"/>
    </source>
</evidence>
<dbReference type="Gene3D" id="1.10.287.130">
    <property type="match status" value="1"/>
</dbReference>
<keyword evidence="8" id="KW-0472">Membrane</keyword>
<dbReference type="SMART" id="SM00387">
    <property type="entry name" value="HATPase_c"/>
    <property type="match status" value="1"/>
</dbReference>
<dbReference type="Gene3D" id="3.30.450.20">
    <property type="entry name" value="PAS domain"/>
    <property type="match status" value="1"/>
</dbReference>
<feature type="coiled-coil region" evidence="7">
    <location>
        <begin position="222"/>
        <end position="249"/>
    </location>
</feature>
<keyword evidence="5 10" id="KW-0418">Kinase</keyword>
<comment type="caution">
    <text evidence="10">The sequence shown here is derived from an EMBL/GenBank/DDBJ whole genome shotgun (WGS) entry which is preliminary data.</text>
</comment>
<reference evidence="11" key="1">
    <citation type="journal article" date="2019" name="Int. J. Syst. Evol. Microbiol.">
        <title>The Global Catalogue of Microorganisms (GCM) 10K type strain sequencing project: providing services to taxonomists for standard genome sequencing and annotation.</title>
        <authorList>
            <consortium name="The Broad Institute Genomics Platform"/>
            <consortium name="The Broad Institute Genome Sequencing Center for Infectious Disease"/>
            <person name="Wu L."/>
            <person name="Ma J."/>
        </authorList>
    </citation>
    <scope>NUCLEOTIDE SEQUENCE [LARGE SCALE GENOMIC DNA]</scope>
    <source>
        <strain evidence="11">CGMCC 4.7357</strain>
    </source>
</reference>
<dbReference type="Pfam" id="PF02518">
    <property type="entry name" value="HATPase_c"/>
    <property type="match status" value="1"/>
</dbReference>
<organism evidence="10 11">
    <name type="scientific">Falsiporphyromonas endometrii</name>
    <dbReference type="NCBI Taxonomy" id="1387297"/>
    <lineage>
        <taxon>Bacteria</taxon>
        <taxon>Pseudomonadati</taxon>
        <taxon>Bacteroidota</taxon>
        <taxon>Bacteroidia</taxon>
        <taxon>Bacteroidales</taxon>
        <taxon>Porphyromonadaceae</taxon>
        <taxon>Falsiporphyromonas</taxon>
    </lineage>
</organism>
<keyword evidence="7" id="KW-0175">Coiled coil</keyword>
<keyword evidence="8" id="KW-1133">Transmembrane helix</keyword>